<proteinExistence type="inferred from homology"/>
<evidence type="ECO:0000313" key="10">
    <source>
        <dbReference type="Proteomes" id="UP000199666"/>
    </source>
</evidence>
<dbReference type="InterPro" id="IPR033985">
    <property type="entry name" value="SusD-like_N"/>
</dbReference>
<keyword evidence="10" id="KW-1185">Reference proteome</keyword>
<feature type="signal peptide" evidence="6">
    <location>
        <begin position="1"/>
        <end position="21"/>
    </location>
</feature>
<dbReference type="Gene3D" id="1.25.40.390">
    <property type="match status" value="1"/>
</dbReference>
<feature type="domain" description="RagB/SusD" evidence="7">
    <location>
        <begin position="383"/>
        <end position="516"/>
    </location>
</feature>
<feature type="chain" id="PRO_5011549564" evidence="6">
    <location>
        <begin position="22"/>
        <end position="517"/>
    </location>
</feature>
<dbReference type="RefSeq" id="WP_177217028.1">
    <property type="nucleotide sequence ID" value="NZ_FOPP01000001.1"/>
</dbReference>
<evidence type="ECO:0000259" key="8">
    <source>
        <dbReference type="Pfam" id="PF14322"/>
    </source>
</evidence>
<gene>
    <name evidence="9" type="ORF">SAMN04489864_101287</name>
</gene>
<evidence type="ECO:0000256" key="3">
    <source>
        <dbReference type="ARBA" id="ARBA00022729"/>
    </source>
</evidence>
<dbReference type="AlphaFoldDB" id="A0A1I2TAQ7"/>
<protein>
    <submittedName>
        <fullName evidence="9">SusD family protein</fullName>
    </submittedName>
</protein>
<evidence type="ECO:0000256" key="5">
    <source>
        <dbReference type="ARBA" id="ARBA00023237"/>
    </source>
</evidence>
<evidence type="ECO:0000256" key="6">
    <source>
        <dbReference type="SAM" id="SignalP"/>
    </source>
</evidence>
<dbReference type="Proteomes" id="UP000199666">
    <property type="component" value="Unassembled WGS sequence"/>
</dbReference>
<dbReference type="InterPro" id="IPR012944">
    <property type="entry name" value="SusD_RagB_dom"/>
</dbReference>
<accession>A0A1I2TAQ7</accession>
<dbReference type="Pfam" id="PF14322">
    <property type="entry name" value="SusD-like_3"/>
    <property type="match status" value="1"/>
</dbReference>
<comment type="similarity">
    <text evidence="2">Belongs to the SusD family.</text>
</comment>
<comment type="subcellular location">
    <subcellularLocation>
        <location evidence="1">Cell outer membrane</location>
    </subcellularLocation>
</comment>
<keyword evidence="4" id="KW-0472">Membrane</keyword>
<evidence type="ECO:0000256" key="2">
    <source>
        <dbReference type="ARBA" id="ARBA00006275"/>
    </source>
</evidence>
<keyword evidence="3 6" id="KW-0732">Signal</keyword>
<sequence>MKNIYKYATALLSLLAITLFTPGCKKFLDEAPSKTTALVVKTTDQLSALLNNGNGSSANGFYIEGNRTAIYSTDDNGLNADLYDKGRGVFSAMAPILFSNWDTQFLPDDTRENFWSGEFRKIFVANLVLSSVDKVTGPDAEKAILKADAHFVRAYSYWVLANTYCLPYTNANKNEIGLPIKTSTSFEDPFERQPLEKVYQLIESDLAEALKINVPLVQNGKARHWRASKAGVNAFAARYYLNLNNNAKAIEHANAALADYSTLVDYNTEMSYGRDVNVTINSGTPTAQNVVLKFPYTHDNQTDQTDMLGWKEFLYFRMLYNESFWFIPSTDLLNLYDKTNDLRYQYHVVEGYSYDRGMTKPAYEYPGYIFFYKDRLPSGPTVAEVLLTKAEAQARANDAGGAMTTLNTLRAKRLKPGAWVNLTATGKDDAIKKVLEERRREMPFTQRWFDIRRYNNNDDPNDDVLLSRTFYPYTASSVLFNEPVKTYSLPKNSRRFAAPIPRTEIISSNGAILQNSY</sequence>
<evidence type="ECO:0000256" key="1">
    <source>
        <dbReference type="ARBA" id="ARBA00004442"/>
    </source>
</evidence>
<evidence type="ECO:0000256" key="4">
    <source>
        <dbReference type="ARBA" id="ARBA00023136"/>
    </source>
</evidence>
<dbReference type="Pfam" id="PF07980">
    <property type="entry name" value="SusD_RagB"/>
    <property type="match status" value="1"/>
</dbReference>
<evidence type="ECO:0000259" key="7">
    <source>
        <dbReference type="Pfam" id="PF07980"/>
    </source>
</evidence>
<dbReference type="SUPFAM" id="SSF48452">
    <property type="entry name" value="TPR-like"/>
    <property type="match status" value="1"/>
</dbReference>
<name>A0A1I2TAQ7_9SPHI</name>
<dbReference type="EMBL" id="FOPP01000001">
    <property type="protein sequence ID" value="SFG61952.1"/>
    <property type="molecule type" value="Genomic_DNA"/>
</dbReference>
<feature type="domain" description="SusD-like N-terminal" evidence="8">
    <location>
        <begin position="27"/>
        <end position="241"/>
    </location>
</feature>
<keyword evidence="5" id="KW-0998">Cell outer membrane</keyword>
<reference evidence="9 10" key="1">
    <citation type="submission" date="2016-10" db="EMBL/GenBank/DDBJ databases">
        <authorList>
            <person name="de Groot N.N."/>
        </authorList>
    </citation>
    <scope>NUCLEOTIDE SEQUENCE [LARGE SCALE GENOMIC DNA]</scope>
    <source>
        <strain evidence="9 10">DSM 18684</strain>
    </source>
</reference>
<evidence type="ECO:0000313" key="9">
    <source>
        <dbReference type="EMBL" id="SFG61952.1"/>
    </source>
</evidence>
<dbReference type="GO" id="GO:0009279">
    <property type="term" value="C:cell outer membrane"/>
    <property type="evidence" value="ECO:0007669"/>
    <property type="project" value="UniProtKB-SubCell"/>
</dbReference>
<dbReference type="InterPro" id="IPR011990">
    <property type="entry name" value="TPR-like_helical_dom_sf"/>
</dbReference>
<dbReference type="STRING" id="414048.SAMN04489864_101287"/>
<organism evidence="9 10">
    <name type="scientific">Pedobacter insulae</name>
    <dbReference type="NCBI Taxonomy" id="414048"/>
    <lineage>
        <taxon>Bacteria</taxon>
        <taxon>Pseudomonadati</taxon>
        <taxon>Bacteroidota</taxon>
        <taxon>Sphingobacteriia</taxon>
        <taxon>Sphingobacteriales</taxon>
        <taxon>Sphingobacteriaceae</taxon>
        <taxon>Pedobacter</taxon>
    </lineage>
</organism>